<gene>
    <name evidence="3" type="ORF">SAMN05216210_0234</name>
    <name evidence="4" type="ORF">SAMN05216210_2131</name>
    <name evidence="5" type="ORF">SAMN05216210_2444</name>
    <name evidence="6" type="ORF">SAMN05216210_3063</name>
</gene>
<dbReference type="SUPFAM" id="SSF53098">
    <property type="entry name" value="Ribonuclease H-like"/>
    <property type="match status" value="1"/>
</dbReference>
<dbReference type="STRING" id="1434072.SAMN05216210_0234"/>
<dbReference type="InterPro" id="IPR036397">
    <property type="entry name" value="RNaseH_sf"/>
</dbReference>
<dbReference type="EMBL" id="LT629787">
    <property type="protein sequence ID" value="SDT89078.1"/>
    <property type="molecule type" value="Genomic_DNA"/>
</dbReference>
<dbReference type="AlphaFoldDB" id="A0A1H2E306"/>
<protein>
    <submittedName>
        <fullName evidence="3">Transposase</fullName>
    </submittedName>
</protein>
<dbReference type="NCBIfam" id="NF033546">
    <property type="entry name" value="transpos_IS21"/>
    <property type="match status" value="1"/>
</dbReference>
<dbReference type="Pfam" id="PF22483">
    <property type="entry name" value="Mu-transpos_C_2"/>
    <property type="match status" value="1"/>
</dbReference>
<proteinExistence type="inferred from homology"/>
<dbReference type="Proteomes" id="UP000243924">
    <property type="component" value="Chromosome I"/>
</dbReference>
<comment type="similarity">
    <text evidence="1">Belongs to the transposase IS21/IS408/IS1162 family.</text>
</comment>
<dbReference type="EMBL" id="LT629787">
    <property type="protein sequence ID" value="SDU31570.1"/>
    <property type="molecule type" value="Genomic_DNA"/>
</dbReference>
<evidence type="ECO:0000313" key="7">
    <source>
        <dbReference type="Proteomes" id="UP000243924"/>
    </source>
</evidence>
<dbReference type="EMBL" id="LT629787">
    <property type="protein sequence ID" value="SDU21272.1"/>
    <property type="molecule type" value="Genomic_DNA"/>
</dbReference>
<reference evidence="7" key="1">
    <citation type="submission" date="2016-10" db="EMBL/GenBank/DDBJ databases">
        <authorList>
            <person name="Varghese N."/>
            <person name="Submissions S."/>
        </authorList>
    </citation>
    <scope>NUCLEOTIDE SEQUENCE [LARGE SCALE GENOMIC DNA]</scope>
    <source>
        <strain evidence="7">CECT 8338</strain>
    </source>
</reference>
<feature type="domain" description="Integrase catalytic" evidence="2">
    <location>
        <begin position="118"/>
        <end position="293"/>
    </location>
</feature>
<dbReference type="PANTHER" id="PTHR35004:SF6">
    <property type="entry name" value="TRANSPOSASE"/>
    <property type="match status" value="1"/>
</dbReference>
<name>A0A1H2E306_9GAMM</name>
<evidence type="ECO:0000313" key="3">
    <source>
        <dbReference type="EMBL" id="SDT89078.1"/>
    </source>
</evidence>
<dbReference type="InterPro" id="IPR012337">
    <property type="entry name" value="RNaseH-like_sf"/>
</dbReference>
<evidence type="ECO:0000313" key="4">
    <source>
        <dbReference type="EMBL" id="SDU16091.1"/>
    </source>
</evidence>
<accession>A0A1H2E306</accession>
<dbReference type="GO" id="GO:0015074">
    <property type="term" value="P:DNA integration"/>
    <property type="evidence" value="ECO:0007669"/>
    <property type="project" value="InterPro"/>
</dbReference>
<dbReference type="Gene3D" id="1.10.10.60">
    <property type="entry name" value="Homeodomain-like"/>
    <property type="match status" value="1"/>
</dbReference>
<evidence type="ECO:0000313" key="5">
    <source>
        <dbReference type="EMBL" id="SDU21272.1"/>
    </source>
</evidence>
<dbReference type="RefSeq" id="WP_092383324.1">
    <property type="nucleotide sequence ID" value="NZ_LT629787.1"/>
</dbReference>
<organism evidence="3 7">
    <name type="scientific">Halopseudomonas salegens</name>
    <dbReference type="NCBI Taxonomy" id="1434072"/>
    <lineage>
        <taxon>Bacteria</taxon>
        <taxon>Pseudomonadati</taxon>
        <taxon>Pseudomonadota</taxon>
        <taxon>Gammaproteobacteria</taxon>
        <taxon>Pseudomonadales</taxon>
        <taxon>Pseudomonadaceae</taxon>
        <taxon>Halopseudomonas</taxon>
    </lineage>
</organism>
<dbReference type="Pfam" id="PF13683">
    <property type="entry name" value="rve_3"/>
    <property type="match status" value="1"/>
</dbReference>
<dbReference type="Gene3D" id="3.30.420.10">
    <property type="entry name" value="Ribonuclease H-like superfamily/Ribonuclease H"/>
    <property type="match status" value="1"/>
</dbReference>
<dbReference type="InterPro" id="IPR001584">
    <property type="entry name" value="Integrase_cat-core"/>
</dbReference>
<keyword evidence="7" id="KW-1185">Reference proteome</keyword>
<evidence type="ECO:0000256" key="1">
    <source>
        <dbReference type="ARBA" id="ARBA00009277"/>
    </source>
</evidence>
<dbReference type="GO" id="GO:0003676">
    <property type="term" value="F:nucleic acid binding"/>
    <property type="evidence" value="ECO:0007669"/>
    <property type="project" value="InterPro"/>
</dbReference>
<dbReference type="PROSITE" id="PS50994">
    <property type="entry name" value="INTEGRASE"/>
    <property type="match status" value="1"/>
</dbReference>
<dbReference type="InterPro" id="IPR009057">
    <property type="entry name" value="Homeodomain-like_sf"/>
</dbReference>
<dbReference type="EMBL" id="LT629787">
    <property type="protein sequence ID" value="SDU16091.1"/>
    <property type="molecule type" value="Genomic_DNA"/>
</dbReference>
<sequence length="506" mass="57501">MIHKIKGLYDQGRGLSVRAISRELGISRNTVRKYLHLDEVQISTAIADPSRTKLLDQHRDYLINQLGQFPALSAVKLARRLRQRTVDLAVSDRSIRRYVQELKQQVASGQLRYYEPVVESVPGVQCQVDPGELRGVMIGGLERVVHFVVFVLSCSRLMYVGLDFRPLHTERFIQMHDEAFRYFGGVTEECIYDQTKMVVINEQYRELTLNQRFHQYATTVGYRIHACEGYDPESKGKVESGVKYVKRDCFYGEQFQDENAVRQHLHDWLETVANARLHGTTGQHPRVHFEALERSQLKPYLVPQSLLHLAPTRETRKVDKTGLISWQANKYSVPMAWQQARVGVSAQDDQLLIHDLESGELIATHDLCKAKGRMIKNNNHYRDHAQRITDLEHSIDSILPDDLGATLCQLLKRTSPRIYKDQLVAARDLLMAHAPVDTTLLGELCGRGELTATGLKRYLEAWQQAKARGRVISDQDYAPVTGSQVSHADLNAYARVGQSTGHGVTP</sequence>
<dbReference type="InterPro" id="IPR054353">
    <property type="entry name" value="IstA-like_C"/>
</dbReference>
<dbReference type="SUPFAM" id="SSF46689">
    <property type="entry name" value="Homeodomain-like"/>
    <property type="match status" value="1"/>
</dbReference>
<evidence type="ECO:0000313" key="6">
    <source>
        <dbReference type="EMBL" id="SDU31570.1"/>
    </source>
</evidence>
<evidence type="ECO:0000259" key="2">
    <source>
        <dbReference type="PROSITE" id="PS50994"/>
    </source>
</evidence>
<reference evidence="3" key="2">
    <citation type="submission" date="2016-10" db="EMBL/GenBank/DDBJ databases">
        <authorList>
            <person name="de Groot N.N."/>
        </authorList>
    </citation>
    <scope>NUCLEOTIDE SEQUENCE [LARGE SCALE GENOMIC DNA]</scope>
    <source>
        <strain evidence="3">CECT 8338</strain>
    </source>
</reference>
<dbReference type="PANTHER" id="PTHR35004">
    <property type="entry name" value="TRANSPOSASE RV3428C-RELATED"/>
    <property type="match status" value="1"/>
</dbReference>
<dbReference type="OrthoDB" id="2065409at2"/>